<evidence type="ECO:0000256" key="3">
    <source>
        <dbReference type="ARBA" id="ARBA00022833"/>
    </source>
</evidence>
<dbReference type="InterPro" id="IPR051051">
    <property type="entry name" value="E3_ubiq-ligase_TRIM/RNF"/>
</dbReference>
<feature type="domain" description="TRIM8/14/16/25/29/45/65 coiled-coil region" evidence="5">
    <location>
        <begin position="51"/>
        <end position="145"/>
    </location>
</feature>
<proteinExistence type="predicted"/>
<dbReference type="OrthoDB" id="6105938at2759"/>
<dbReference type="AlphaFoldDB" id="A0A553R1S7"/>
<reference evidence="6 7" key="1">
    <citation type="journal article" date="2019" name="Sci. Data">
        <title>Hybrid genome assembly and annotation of Danionella translucida.</title>
        <authorList>
            <person name="Kadobianskyi M."/>
            <person name="Schulze L."/>
            <person name="Schuelke M."/>
            <person name="Judkewitz B."/>
        </authorList>
    </citation>
    <scope>NUCLEOTIDE SEQUENCE [LARGE SCALE GENOMIC DNA]</scope>
    <source>
        <strain evidence="6 7">Bolton</strain>
    </source>
</reference>
<evidence type="ECO:0000259" key="5">
    <source>
        <dbReference type="Pfam" id="PF25600"/>
    </source>
</evidence>
<organism evidence="6 7">
    <name type="scientific">Danionella cerebrum</name>
    <dbReference type="NCBI Taxonomy" id="2873325"/>
    <lineage>
        <taxon>Eukaryota</taxon>
        <taxon>Metazoa</taxon>
        <taxon>Chordata</taxon>
        <taxon>Craniata</taxon>
        <taxon>Vertebrata</taxon>
        <taxon>Euteleostomi</taxon>
        <taxon>Actinopterygii</taxon>
        <taxon>Neopterygii</taxon>
        <taxon>Teleostei</taxon>
        <taxon>Ostariophysi</taxon>
        <taxon>Cypriniformes</taxon>
        <taxon>Danionidae</taxon>
        <taxon>Danioninae</taxon>
        <taxon>Danionella</taxon>
    </lineage>
</organism>
<evidence type="ECO:0000256" key="2">
    <source>
        <dbReference type="ARBA" id="ARBA00022771"/>
    </source>
</evidence>
<keyword evidence="3" id="KW-0862">Zinc</keyword>
<accession>A0A553R1S7</accession>
<evidence type="ECO:0000313" key="6">
    <source>
        <dbReference type="EMBL" id="TRY96139.1"/>
    </source>
</evidence>
<keyword evidence="1" id="KW-0479">Metal-binding</keyword>
<sequence>MVTQFNCADKQKCALINHQNHTMTSPADERQKLQIQLKSKQSALKQTMANCEAKVQELTKALNTHKSTAESTAKHCEKTLMDLISSLQKRGDNLTNMIRSHEKEEERNVVKFLTKLNQEISDMKKKHDDLEKLSQVEDDIYVIQHPNPRPEKNASDLNLDESTTSGYLTVTAKSAVTKRDLYWSQNLVRPVLCKEKLSGCSYFEIEYGPKGCSVVFSFDHISVFHNFVANRRSWRFDFPNADLGLFHMNEKTNISLISKIGVFLNQPARTLSFFNVSDKMVLLHRLEIPSSDPLTLGFLFEKWEPNSSVTICDLSSKPLV</sequence>
<dbReference type="PANTHER" id="PTHR25465:SF5">
    <property type="entry name" value="E3 UBIQUITIN_ISG15 LIGASE TRIM25-RELATED"/>
    <property type="match status" value="1"/>
</dbReference>
<dbReference type="InterPro" id="IPR043136">
    <property type="entry name" value="B30.2/SPRY_sf"/>
</dbReference>
<dbReference type="Proteomes" id="UP000316079">
    <property type="component" value="Unassembled WGS sequence"/>
</dbReference>
<dbReference type="Pfam" id="PF25600">
    <property type="entry name" value="TRIM_CC"/>
    <property type="match status" value="1"/>
</dbReference>
<dbReference type="Gene3D" id="2.60.120.920">
    <property type="match status" value="1"/>
</dbReference>
<dbReference type="EMBL" id="SRMA01025320">
    <property type="protein sequence ID" value="TRY96139.1"/>
    <property type="molecule type" value="Genomic_DNA"/>
</dbReference>
<dbReference type="InterPro" id="IPR058030">
    <property type="entry name" value="TRIM8/14/16/25/29/45/65_CC"/>
</dbReference>
<dbReference type="PANTHER" id="PTHR25465">
    <property type="entry name" value="B-BOX DOMAIN CONTAINING"/>
    <property type="match status" value="1"/>
</dbReference>
<protein>
    <recommendedName>
        <fullName evidence="5">TRIM8/14/16/25/29/45/65 coiled-coil region domain-containing protein</fullName>
    </recommendedName>
</protein>
<evidence type="ECO:0000313" key="7">
    <source>
        <dbReference type="Proteomes" id="UP000316079"/>
    </source>
</evidence>
<evidence type="ECO:0000256" key="4">
    <source>
        <dbReference type="SAM" id="Coils"/>
    </source>
</evidence>
<dbReference type="InterPro" id="IPR013320">
    <property type="entry name" value="ConA-like_dom_sf"/>
</dbReference>
<keyword evidence="7" id="KW-1185">Reference proteome</keyword>
<dbReference type="STRING" id="623744.A0A553R1S7"/>
<name>A0A553R1S7_9TELE</name>
<keyword evidence="4" id="KW-0175">Coiled coil</keyword>
<evidence type="ECO:0000256" key="1">
    <source>
        <dbReference type="ARBA" id="ARBA00022723"/>
    </source>
</evidence>
<comment type="caution">
    <text evidence="6">The sequence shown here is derived from an EMBL/GenBank/DDBJ whole genome shotgun (WGS) entry which is preliminary data.</text>
</comment>
<keyword evidence="2" id="KW-0863">Zinc-finger</keyword>
<feature type="coiled-coil region" evidence="4">
    <location>
        <begin position="30"/>
        <end position="133"/>
    </location>
</feature>
<dbReference type="SUPFAM" id="SSF49899">
    <property type="entry name" value="Concanavalin A-like lectins/glucanases"/>
    <property type="match status" value="1"/>
</dbReference>
<dbReference type="GO" id="GO:0008270">
    <property type="term" value="F:zinc ion binding"/>
    <property type="evidence" value="ECO:0007669"/>
    <property type="project" value="UniProtKB-KW"/>
</dbReference>
<gene>
    <name evidence="6" type="ORF">DNTS_015954</name>
</gene>